<dbReference type="PANTHER" id="PTHR43341">
    <property type="entry name" value="AMINO ACID PERMEASE"/>
    <property type="match status" value="1"/>
</dbReference>
<reference evidence="9 10" key="1">
    <citation type="submission" date="2023-08" db="EMBL/GenBank/DDBJ databases">
        <title>Annotated Genome Sequence of Vanrija albida AlHP1.</title>
        <authorList>
            <person name="Herzog R."/>
        </authorList>
    </citation>
    <scope>NUCLEOTIDE SEQUENCE [LARGE SCALE GENOMIC DNA]</scope>
    <source>
        <strain evidence="9 10">AlHP1</strain>
    </source>
</reference>
<feature type="transmembrane region" description="Helical" evidence="7">
    <location>
        <begin position="272"/>
        <end position="291"/>
    </location>
</feature>
<evidence type="ECO:0000256" key="2">
    <source>
        <dbReference type="ARBA" id="ARBA00022448"/>
    </source>
</evidence>
<feature type="transmembrane region" description="Helical" evidence="7">
    <location>
        <begin position="205"/>
        <end position="224"/>
    </location>
</feature>
<feature type="transmembrane region" description="Helical" evidence="7">
    <location>
        <begin position="441"/>
        <end position="462"/>
    </location>
</feature>
<feature type="transmembrane region" description="Helical" evidence="7">
    <location>
        <begin position="231"/>
        <end position="252"/>
    </location>
</feature>
<dbReference type="PANTHER" id="PTHR43341:SF12">
    <property type="entry name" value="AMINO ACID TRANSPORTER (EUROFUNG)"/>
    <property type="match status" value="1"/>
</dbReference>
<feature type="transmembrane region" description="Helical" evidence="7">
    <location>
        <begin position="493"/>
        <end position="515"/>
    </location>
</feature>
<sequence length="596" mass="64931">MSGQHPFGLGLSLEEKGQYPETKSAHDLPAQVSVHPGSVVASGSSADFYDPTKETSLTRLGLSFESFKRAPGTTRGLVGHGDIPKELLAHDQPLLQQQMKPRHLQMIAVSGSIGTGLFIGSGSALATGGPAAVIIAWAVMGIMLMNVVQALGEMAIVYPVSGGFYTLASRFIDPAFACAMAWNYVFQWLITLPLELTAAGFAINYWTTDVPLGAWITIFWLVIIEEFWSSILRLFVVILFIFIGLVCITGNGPKGTVYEHYLGGKYWQDPGAFANGFKGLCAMFVTAAFSYSGTELMGLAATETPDPRRSMPGAVKNSFWRITLIYITSLTVITCAIPYNEELLNIGTGAQVSPFVIVMKKAGIKGLDHLVNATICVSVLSIGLSSVYAGSRCMTALAETGYAPGLLRYVDKAGRPLVSVIICLATGPIAYINLADIGATLFNWLVQLSGLSVLFTWFAICISHIRFRKAWVLQGHSVEELPFRALGGVYGSYLGAFLIALVIIFQFYIAIWPIGETPHGAKAAESFFYTFLSVPILALMWLGSWLWKRTTPKSLAEIDLDTGRKSWLTVDQMRAYRADRANAPWYIRAFRILFSG</sequence>
<keyword evidence="5 7" id="KW-1133">Transmembrane helix</keyword>
<dbReference type="Gene3D" id="1.20.1740.10">
    <property type="entry name" value="Amino acid/polyamine transporter I"/>
    <property type="match status" value="1"/>
</dbReference>
<keyword evidence="4" id="KW-0029">Amino-acid transport</keyword>
<keyword evidence="2" id="KW-0813">Transport</keyword>
<comment type="caution">
    <text evidence="9">The sequence shown here is derived from an EMBL/GenBank/DDBJ whole genome shotgun (WGS) entry which is preliminary data.</text>
</comment>
<dbReference type="Proteomes" id="UP001565368">
    <property type="component" value="Unassembled WGS sequence"/>
</dbReference>
<name>A0ABR3QF16_9TREE</name>
<evidence type="ECO:0000313" key="10">
    <source>
        <dbReference type="Proteomes" id="UP001565368"/>
    </source>
</evidence>
<evidence type="ECO:0000256" key="6">
    <source>
        <dbReference type="ARBA" id="ARBA00023136"/>
    </source>
</evidence>
<accession>A0ABR3QF16</accession>
<evidence type="ECO:0000256" key="1">
    <source>
        <dbReference type="ARBA" id="ARBA00004141"/>
    </source>
</evidence>
<dbReference type="RefSeq" id="XP_069213258.1">
    <property type="nucleotide sequence ID" value="XM_069349714.1"/>
</dbReference>
<feature type="transmembrane region" description="Helical" evidence="7">
    <location>
        <begin position="104"/>
        <end position="125"/>
    </location>
</feature>
<dbReference type="InterPro" id="IPR050524">
    <property type="entry name" value="APC_YAT"/>
</dbReference>
<keyword evidence="3 7" id="KW-0812">Transmembrane</keyword>
<feature type="transmembrane region" description="Helical" evidence="7">
    <location>
        <begin position="527"/>
        <end position="547"/>
    </location>
</feature>
<proteinExistence type="predicted"/>
<dbReference type="PROSITE" id="PS00218">
    <property type="entry name" value="AMINO_ACID_PERMEASE_1"/>
    <property type="match status" value="1"/>
</dbReference>
<feature type="transmembrane region" description="Helical" evidence="7">
    <location>
        <begin position="131"/>
        <end position="152"/>
    </location>
</feature>
<dbReference type="Pfam" id="PF00324">
    <property type="entry name" value="AA_permease"/>
    <property type="match status" value="1"/>
</dbReference>
<feature type="domain" description="Amino acid permease/ SLC12A" evidence="8">
    <location>
        <begin position="103"/>
        <end position="552"/>
    </location>
</feature>
<keyword evidence="6 7" id="KW-0472">Membrane</keyword>
<feature type="transmembrane region" description="Helical" evidence="7">
    <location>
        <begin position="417"/>
        <end position="435"/>
    </location>
</feature>
<organism evidence="9 10">
    <name type="scientific">Vanrija albida</name>
    <dbReference type="NCBI Taxonomy" id="181172"/>
    <lineage>
        <taxon>Eukaryota</taxon>
        <taxon>Fungi</taxon>
        <taxon>Dikarya</taxon>
        <taxon>Basidiomycota</taxon>
        <taxon>Agaricomycotina</taxon>
        <taxon>Tremellomycetes</taxon>
        <taxon>Trichosporonales</taxon>
        <taxon>Trichosporonaceae</taxon>
        <taxon>Vanrija</taxon>
    </lineage>
</organism>
<evidence type="ECO:0000256" key="7">
    <source>
        <dbReference type="SAM" id="Phobius"/>
    </source>
</evidence>
<protein>
    <submittedName>
        <fullName evidence="9">Amino acid permease</fullName>
    </submittedName>
</protein>
<dbReference type="GeneID" id="95982113"/>
<dbReference type="InterPro" id="IPR004841">
    <property type="entry name" value="AA-permease/SLC12A_dom"/>
</dbReference>
<evidence type="ECO:0000256" key="3">
    <source>
        <dbReference type="ARBA" id="ARBA00022692"/>
    </source>
</evidence>
<evidence type="ECO:0000256" key="5">
    <source>
        <dbReference type="ARBA" id="ARBA00022989"/>
    </source>
</evidence>
<keyword evidence="10" id="KW-1185">Reference proteome</keyword>
<comment type="subcellular location">
    <subcellularLocation>
        <location evidence="1">Membrane</location>
        <topology evidence="1">Multi-pass membrane protein</topology>
    </subcellularLocation>
</comment>
<feature type="transmembrane region" description="Helical" evidence="7">
    <location>
        <begin position="164"/>
        <end position="185"/>
    </location>
</feature>
<evidence type="ECO:0000313" key="9">
    <source>
        <dbReference type="EMBL" id="KAL1413314.1"/>
    </source>
</evidence>
<dbReference type="InterPro" id="IPR004840">
    <property type="entry name" value="Amino_acid_permease_CS"/>
</dbReference>
<dbReference type="EMBL" id="JBBXJM010000001">
    <property type="protein sequence ID" value="KAL1413314.1"/>
    <property type="molecule type" value="Genomic_DNA"/>
</dbReference>
<feature type="transmembrane region" description="Helical" evidence="7">
    <location>
        <begin position="318"/>
        <end position="339"/>
    </location>
</feature>
<feature type="transmembrane region" description="Helical" evidence="7">
    <location>
        <begin position="369"/>
        <end position="389"/>
    </location>
</feature>
<gene>
    <name evidence="9" type="primary">inda1_3</name>
    <name evidence="9" type="ORF">Q8F55_001070</name>
</gene>
<evidence type="ECO:0000259" key="8">
    <source>
        <dbReference type="Pfam" id="PF00324"/>
    </source>
</evidence>
<evidence type="ECO:0000256" key="4">
    <source>
        <dbReference type="ARBA" id="ARBA00022970"/>
    </source>
</evidence>